<keyword evidence="4" id="KW-1185">Reference proteome</keyword>
<proteinExistence type="predicted"/>
<evidence type="ECO:0000256" key="1">
    <source>
        <dbReference type="SAM" id="SignalP"/>
    </source>
</evidence>
<reference evidence="3" key="3">
    <citation type="submission" date="2020-03" db="EMBL/GenBank/DDBJ databases">
        <title>A mixture of massive structural variations and highly conserved coding sequences in Ustilaginoidea virens genome.</title>
        <authorList>
            <person name="Zhang K."/>
            <person name="Zhao Z."/>
            <person name="Zhang Z."/>
            <person name="Li Y."/>
            <person name="Hsiang T."/>
            <person name="Sun W."/>
        </authorList>
    </citation>
    <scope>NUCLEOTIDE SEQUENCE</scope>
    <source>
        <strain evidence="3">UV-8b</strain>
    </source>
</reference>
<dbReference type="EMBL" id="BBTG02000036">
    <property type="protein sequence ID" value="GAO15625.1"/>
    <property type="molecule type" value="Genomic_DNA"/>
</dbReference>
<feature type="chain" id="PRO_5010402192" description="Cell wall galactomannoprotein" evidence="1">
    <location>
        <begin position="19"/>
        <end position="200"/>
    </location>
</feature>
<evidence type="ECO:0008006" key="6">
    <source>
        <dbReference type="Google" id="ProtNLM"/>
    </source>
</evidence>
<dbReference type="HOGENOM" id="CLU_1367158_0_0_1"/>
<reference evidence="2" key="1">
    <citation type="journal article" date="2016" name="Genome Announc.">
        <title>Genome Sequence of Ustilaginoidea virens IPU010, a Rice Pathogenic Fungus Causing False Smut.</title>
        <authorList>
            <person name="Kumagai T."/>
            <person name="Ishii T."/>
            <person name="Terai G."/>
            <person name="Umemura M."/>
            <person name="Machida M."/>
            <person name="Asai K."/>
        </authorList>
    </citation>
    <scope>NUCLEOTIDE SEQUENCE [LARGE SCALE GENOMIC DNA]</scope>
    <source>
        <strain evidence="2">IPU010</strain>
    </source>
</reference>
<evidence type="ECO:0000313" key="3">
    <source>
        <dbReference type="EMBL" id="QUC20561.1"/>
    </source>
</evidence>
<organism evidence="2 5">
    <name type="scientific">Ustilaginoidea virens</name>
    <name type="common">Rice false smut fungus</name>
    <name type="synonym">Villosiclava virens</name>
    <dbReference type="NCBI Taxonomy" id="1159556"/>
    <lineage>
        <taxon>Eukaryota</taxon>
        <taxon>Fungi</taxon>
        <taxon>Dikarya</taxon>
        <taxon>Ascomycota</taxon>
        <taxon>Pezizomycotina</taxon>
        <taxon>Sordariomycetes</taxon>
        <taxon>Hypocreomycetidae</taxon>
        <taxon>Hypocreales</taxon>
        <taxon>Clavicipitaceae</taxon>
        <taxon>Ustilaginoidea</taxon>
    </lineage>
</organism>
<dbReference type="Proteomes" id="UP000027002">
    <property type="component" value="Chromosome 4"/>
</dbReference>
<evidence type="ECO:0000313" key="5">
    <source>
        <dbReference type="Proteomes" id="UP000054053"/>
    </source>
</evidence>
<evidence type="ECO:0000313" key="2">
    <source>
        <dbReference type="EMBL" id="GAO15625.1"/>
    </source>
</evidence>
<dbReference type="OrthoDB" id="5089392at2759"/>
<gene>
    <name evidence="3" type="ORF">UV8b_04802</name>
    <name evidence="2" type="ORF">UVI_02050570</name>
</gene>
<dbReference type="KEGG" id="uvi:66065580"/>
<reference evidence="5" key="2">
    <citation type="journal article" date="2016" name="Genome Announc.">
        <title>Genome sequence of Ustilaginoidea virens IPU010, a rice pathogenic fungus causing false smut.</title>
        <authorList>
            <person name="Kumagai T."/>
            <person name="Ishii T."/>
            <person name="Terai G."/>
            <person name="Umemura M."/>
            <person name="Machida M."/>
            <person name="Asai K."/>
        </authorList>
    </citation>
    <scope>NUCLEOTIDE SEQUENCE [LARGE SCALE GENOMIC DNA]</scope>
    <source>
        <strain evidence="5">IPU010</strain>
    </source>
</reference>
<dbReference type="GeneID" id="66065580"/>
<evidence type="ECO:0000313" key="4">
    <source>
        <dbReference type="Proteomes" id="UP000027002"/>
    </source>
</evidence>
<dbReference type="EMBL" id="CP072756">
    <property type="protein sequence ID" value="QUC20561.1"/>
    <property type="molecule type" value="Genomic_DNA"/>
</dbReference>
<feature type="signal peptide" evidence="1">
    <location>
        <begin position="1"/>
        <end position="18"/>
    </location>
</feature>
<dbReference type="Proteomes" id="UP000054053">
    <property type="component" value="Unassembled WGS sequence"/>
</dbReference>
<name>A0A063BR43_USTVR</name>
<sequence>MKFLPLATAVLSATHAAALSSKDITHGIDDITALSSQAEKLLKELSPVNLSANLPAIYGNLTDLVNVVVKDIRNVGASASVVPNKDQQDICHALAKLLQAQKSLATTVSGKESVLPASPLSGALVSIIKILQGVVDNLAASVVGTAPTCKEAVAKALQDLGSAFDQTIVKLSDVLSLSASLGLGGLANVKLDLGVKRRRI</sequence>
<dbReference type="RefSeq" id="XP_042998234.1">
    <property type="nucleotide sequence ID" value="XM_043142300.1"/>
</dbReference>
<protein>
    <recommendedName>
        <fullName evidence="6">Cell wall galactomannoprotein</fullName>
    </recommendedName>
</protein>
<dbReference type="AlphaFoldDB" id="A0A063BR43"/>
<keyword evidence="1" id="KW-0732">Signal</keyword>
<accession>A0A063BR43</accession>